<dbReference type="HOGENOM" id="CLU_069130_0_0_0"/>
<protein>
    <recommendedName>
        <fullName evidence="3">DUF1848 domain-containing protein</fullName>
    </recommendedName>
</protein>
<reference evidence="2" key="1">
    <citation type="submission" date="2009-09" db="EMBL/GenBank/DDBJ databases">
        <title>The complete chromosome of Sebaldella termitidis ATCC 33386.</title>
        <authorList>
            <consortium name="US DOE Joint Genome Institute (JGI-PGF)"/>
            <person name="Lucas S."/>
            <person name="Copeland A."/>
            <person name="Lapidus A."/>
            <person name="Glavina del Rio T."/>
            <person name="Dalin E."/>
            <person name="Tice H."/>
            <person name="Bruce D."/>
            <person name="Goodwin L."/>
            <person name="Pitluck S."/>
            <person name="Kyrpides N."/>
            <person name="Mavromatis K."/>
            <person name="Ivanova N."/>
            <person name="Mikhailova N."/>
            <person name="Sims D."/>
            <person name="Meincke L."/>
            <person name="Brettin T."/>
            <person name="Detter J.C."/>
            <person name="Han C."/>
            <person name="Larimer F."/>
            <person name="Land M."/>
            <person name="Hauser L."/>
            <person name="Markowitz V."/>
            <person name="Cheng J.F."/>
            <person name="Hugenholtz P."/>
            <person name="Woyke T."/>
            <person name="Wu D."/>
            <person name="Eisen J.A."/>
        </authorList>
    </citation>
    <scope>NUCLEOTIDE SEQUENCE [LARGE SCALE GENOMIC DNA]</scope>
    <source>
        <strain evidence="2">ATCC 33386 / NCTC 11300</strain>
    </source>
</reference>
<dbReference type="STRING" id="526218.Sterm_4116"/>
<dbReference type="eggNOG" id="COG1533">
    <property type="taxonomic scope" value="Bacteria"/>
</dbReference>
<name>D1AGJ6_SEBTE</name>
<evidence type="ECO:0000313" key="1">
    <source>
        <dbReference type="EMBL" id="ACZ10948.1"/>
    </source>
</evidence>
<proteinExistence type="predicted"/>
<organism evidence="1 2">
    <name type="scientific">Sebaldella termitidis (strain ATCC 33386 / NCTC 11300)</name>
    <dbReference type="NCBI Taxonomy" id="526218"/>
    <lineage>
        <taxon>Bacteria</taxon>
        <taxon>Fusobacteriati</taxon>
        <taxon>Fusobacteriota</taxon>
        <taxon>Fusobacteriia</taxon>
        <taxon>Fusobacteriales</taxon>
        <taxon>Leptotrichiaceae</taxon>
        <taxon>Sebaldella</taxon>
    </lineage>
</organism>
<reference evidence="1 2" key="2">
    <citation type="journal article" date="2010" name="Stand. Genomic Sci.">
        <title>Complete genome sequence of Sebaldella termitidis type strain (NCTC 11300).</title>
        <authorList>
            <person name="Harmon-Smith M."/>
            <person name="Celia L."/>
            <person name="Chertkov O."/>
            <person name="Lapidus A."/>
            <person name="Copeland A."/>
            <person name="Glavina Del Rio T."/>
            <person name="Nolan M."/>
            <person name="Lucas S."/>
            <person name="Tice H."/>
            <person name="Cheng J.F."/>
            <person name="Han C."/>
            <person name="Detter J.C."/>
            <person name="Bruce D."/>
            <person name="Goodwin L."/>
            <person name="Pitluck S."/>
            <person name="Pati A."/>
            <person name="Liolios K."/>
            <person name="Ivanova N."/>
            <person name="Mavromatis K."/>
            <person name="Mikhailova N."/>
            <person name="Chen A."/>
            <person name="Palaniappan K."/>
            <person name="Land M."/>
            <person name="Hauser L."/>
            <person name="Chang Y.J."/>
            <person name="Jeffries C.D."/>
            <person name="Brettin T."/>
            <person name="Goker M."/>
            <person name="Beck B."/>
            <person name="Bristow J."/>
            <person name="Eisen J.A."/>
            <person name="Markowitz V."/>
            <person name="Hugenholtz P."/>
            <person name="Kyrpides N.C."/>
            <person name="Klenk H.P."/>
            <person name="Chen F."/>
        </authorList>
    </citation>
    <scope>NUCLEOTIDE SEQUENCE [LARGE SCALE GENOMIC DNA]</scope>
    <source>
        <strain evidence="2">ATCC 33386 / NCTC 11300</strain>
    </source>
</reference>
<dbReference type="EMBL" id="CP001739">
    <property type="protein sequence ID" value="ACZ10948.1"/>
    <property type="molecule type" value="Genomic_DNA"/>
</dbReference>
<dbReference type="InterPro" id="IPR014998">
    <property type="entry name" value="DUF1848"/>
</dbReference>
<dbReference type="Pfam" id="PF08902">
    <property type="entry name" value="DUF1848"/>
    <property type="match status" value="1"/>
</dbReference>
<dbReference type="AlphaFoldDB" id="D1AGJ6"/>
<sequence>MIISASRRCDIPKYGKKWLLENLKQEYVNVTNPFNRNQIKKVSLKSEDVDLFVFWTKDCSDFTDVLDYLKSKNIKFLIQYTINGYPPEIEPHTGNTEKIINNFNDINLRYPGSVLWRYDPVILADSFDLKYHTKKFSYIFQNIKHSTARCYTSFFDEYRKNKKFIAAYNVNINDFSKYEEILTEFDNIVDGSDVKLVVCSEPVNYISYKNVIKGACIDKDYINEVLALNIQGKRDSGQRKFCSCVKSIDIGAYNQCRTGCKYCYACNNN</sequence>
<gene>
    <name evidence="1" type="ordered locus">Sterm_4116</name>
</gene>
<dbReference type="RefSeq" id="WP_012863523.1">
    <property type="nucleotide sequence ID" value="NC_013517.1"/>
</dbReference>
<evidence type="ECO:0008006" key="3">
    <source>
        <dbReference type="Google" id="ProtNLM"/>
    </source>
</evidence>
<keyword evidence="2" id="KW-1185">Reference proteome</keyword>
<accession>D1AGJ6</accession>
<evidence type="ECO:0000313" key="2">
    <source>
        <dbReference type="Proteomes" id="UP000000845"/>
    </source>
</evidence>
<dbReference type="KEGG" id="str:Sterm_4116"/>
<dbReference type="Proteomes" id="UP000000845">
    <property type="component" value="Chromosome"/>
</dbReference>